<protein>
    <submittedName>
        <fullName evidence="1">Uncharacterized protein</fullName>
    </submittedName>
</protein>
<proteinExistence type="predicted"/>
<accession>E3GG46</accession>
<sequence length="27" mass="3352">MKSTLFIVKYMKKASFRMPFSYIYLEE</sequence>
<organism evidence="1 2">
    <name type="scientific">Eubacterium callanderi</name>
    <dbReference type="NCBI Taxonomy" id="53442"/>
    <lineage>
        <taxon>Bacteria</taxon>
        <taxon>Bacillati</taxon>
        <taxon>Bacillota</taxon>
        <taxon>Clostridia</taxon>
        <taxon>Eubacteriales</taxon>
        <taxon>Eubacteriaceae</taxon>
        <taxon>Eubacterium</taxon>
    </lineage>
</organism>
<gene>
    <name evidence="1" type="ordered locus">ELI_3630</name>
</gene>
<dbReference type="AlphaFoldDB" id="E3GG46"/>
<evidence type="ECO:0000313" key="2">
    <source>
        <dbReference type="Proteomes" id="UP000006873"/>
    </source>
</evidence>
<dbReference type="Proteomes" id="UP000006873">
    <property type="component" value="Chromosome"/>
</dbReference>
<dbReference type="KEGG" id="elm:ELI_3630"/>
<reference key="1">
    <citation type="submission" date="2010-09" db="EMBL/GenBank/DDBJ databases">
        <authorList>
            <person name="Roh H."/>
            <person name="Ko H.-J."/>
            <person name="Kim D."/>
            <person name="Choi D.G."/>
            <person name="Park S."/>
            <person name="Kim S."/>
            <person name="Kim K.H."/>
            <person name="Chang I.S."/>
            <person name="Choi I.-G."/>
        </authorList>
    </citation>
    <scope>NUCLEOTIDE SEQUENCE</scope>
    <source>
        <strain>KIST612</strain>
    </source>
</reference>
<evidence type="ECO:0000313" key="1">
    <source>
        <dbReference type="EMBL" id="ADO38586.1"/>
    </source>
</evidence>
<reference evidence="1 2" key="2">
    <citation type="journal article" date="2011" name="J. Bacteriol.">
        <title>Complete genome sequence of a carbon monoxide-utilizing acetogen, Eubacterium limosum KIST612.</title>
        <authorList>
            <person name="Roh H."/>
            <person name="Ko H.J."/>
            <person name="Kim D."/>
            <person name="Choi D.G."/>
            <person name="Park S."/>
            <person name="Kim S."/>
            <person name="Chang I.S."/>
            <person name="Choi I.G."/>
        </authorList>
    </citation>
    <scope>NUCLEOTIDE SEQUENCE [LARGE SCALE GENOMIC DNA]</scope>
    <source>
        <strain evidence="1 2">KIST612</strain>
    </source>
</reference>
<name>E3GG46_9FIRM</name>
<dbReference type="HOGENOM" id="CLU_3414695_0_0_9"/>
<keyword evidence="2" id="KW-1185">Reference proteome</keyword>
<dbReference type="EMBL" id="CP002273">
    <property type="protein sequence ID" value="ADO38586.1"/>
    <property type="molecule type" value="Genomic_DNA"/>
</dbReference>